<dbReference type="NCBIfam" id="NF012196">
    <property type="entry name" value="Ig_like_ice"/>
    <property type="match status" value="6"/>
</dbReference>
<feature type="chain" id="PRO_5047031850" evidence="1">
    <location>
        <begin position="31"/>
        <end position="1249"/>
    </location>
</feature>
<proteinExistence type="predicted"/>
<dbReference type="Pfam" id="PF17936">
    <property type="entry name" value="Big_6"/>
    <property type="match status" value="1"/>
</dbReference>
<reference evidence="3 4" key="1">
    <citation type="submission" date="2024-08" db="EMBL/GenBank/DDBJ databases">
        <title>Draft Genome Sequence of Legionella lytica strain DSB2004, Isolated From a Fire Sprinkler System.</title>
        <authorList>
            <person name="Everhart A.D."/>
            <person name="Kidane D.T."/>
            <person name="Farone A.L."/>
            <person name="Farone M.B."/>
        </authorList>
    </citation>
    <scope>NUCLEOTIDE SEQUENCE [LARGE SCALE GENOMIC DNA]</scope>
    <source>
        <strain evidence="3 4">DSB2004</strain>
    </source>
</reference>
<feature type="signal peptide" evidence="1">
    <location>
        <begin position="1"/>
        <end position="30"/>
    </location>
</feature>
<dbReference type="Proteomes" id="UP001615550">
    <property type="component" value="Unassembled WGS sequence"/>
</dbReference>
<keyword evidence="1" id="KW-0732">Signal</keyword>
<evidence type="ECO:0000259" key="2">
    <source>
        <dbReference type="SMART" id="SM00429"/>
    </source>
</evidence>
<evidence type="ECO:0000313" key="3">
    <source>
        <dbReference type="EMBL" id="MFJ1269030.1"/>
    </source>
</evidence>
<dbReference type="EMBL" id="JBGORX010000003">
    <property type="protein sequence ID" value="MFJ1269030.1"/>
    <property type="molecule type" value="Genomic_DNA"/>
</dbReference>
<organism evidence="3 4">
    <name type="scientific">Legionella lytica</name>
    <dbReference type="NCBI Taxonomy" id="96232"/>
    <lineage>
        <taxon>Bacteria</taxon>
        <taxon>Pseudomonadati</taxon>
        <taxon>Pseudomonadota</taxon>
        <taxon>Gammaproteobacteria</taxon>
        <taxon>Legionellales</taxon>
        <taxon>Legionellaceae</taxon>
        <taxon>Legionella</taxon>
    </lineage>
</organism>
<comment type="caution">
    <text evidence="3">The sequence shown here is derived from an EMBL/GenBank/DDBJ whole genome shotgun (WGS) entry which is preliminary data.</text>
</comment>
<dbReference type="InterPro" id="IPR041498">
    <property type="entry name" value="Big_6"/>
</dbReference>
<dbReference type="SMART" id="SM00429">
    <property type="entry name" value="IPT"/>
    <property type="match status" value="1"/>
</dbReference>
<name>A0ABW8D8J2_9GAMM</name>
<dbReference type="InterPro" id="IPR044016">
    <property type="entry name" value="Big_13"/>
</dbReference>
<dbReference type="InterPro" id="IPR002909">
    <property type="entry name" value="IPT_dom"/>
</dbReference>
<dbReference type="RefSeq" id="WP_400187848.1">
    <property type="nucleotide sequence ID" value="NZ_JBGORX010000003.1"/>
</dbReference>
<evidence type="ECO:0000313" key="4">
    <source>
        <dbReference type="Proteomes" id="UP001615550"/>
    </source>
</evidence>
<dbReference type="InterPro" id="IPR013783">
    <property type="entry name" value="Ig-like_fold"/>
</dbReference>
<dbReference type="InterPro" id="IPR049826">
    <property type="entry name" value="Ig-like_ice"/>
</dbReference>
<feature type="domain" description="IPT/TIG" evidence="2">
    <location>
        <begin position="388"/>
        <end position="473"/>
    </location>
</feature>
<evidence type="ECO:0000256" key="1">
    <source>
        <dbReference type="SAM" id="SignalP"/>
    </source>
</evidence>
<accession>A0ABW8D8J2</accession>
<dbReference type="InterPro" id="IPR014756">
    <property type="entry name" value="Ig_E-set"/>
</dbReference>
<dbReference type="CDD" id="cd00102">
    <property type="entry name" value="IPT"/>
    <property type="match status" value="1"/>
</dbReference>
<dbReference type="Pfam" id="PF19077">
    <property type="entry name" value="Big_13"/>
    <property type="match status" value="5"/>
</dbReference>
<protein>
    <submittedName>
        <fullName evidence="3">Ig-like domain-containing protein</fullName>
    </submittedName>
</protein>
<gene>
    <name evidence="3" type="ORF">ACD661_10715</name>
</gene>
<dbReference type="SUPFAM" id="SSF81296">
    <property type="entry name" value="E set domains"/>
    <property type="match status" value="1"/>
</dbReference>
<dbReference type="Pfam" id="PF01833">
    <property type="entry name" value="TIG"/>
    <property type="match status" value="1"/>
</dbReference>
<keyword evidence="4" id="KW-1185">Reference proteome</keyword>
<dbReference type="NCBIfam" id="NF033510">
    <property type="entry name" value="Ca_tandemer"/>
    <property type="match status" value="8"/>
</dbReference>
<sequence>MLYKKTGMSKFKKYISYLVIFSQLSSIAIAAPNINTGNRSLQKNSDTSVNKFMPAFSNAQESVPLDKLNFTNNSFNLISPLNWGVTYSDLTGTFVNAQYVHSLGDSFAFGVLGEYGASQYRFNGTLGYELSSFAQIKFSAERLEQKLPFQFEFEKTNYRVHQDAYGVRLENVLNNPFLHDLNLGGYYAQANNKRFAGVAYISDGMNCNGFEAGLNCINYRNLAGATSSGADIGTKFLLSSKTLINTNIYYDTVRYNTIFSNTPNHNRQGLGLGVRLNQLLTEQFKLSGEATAREIYNTYQAGLNWRPTFLKMPIEVSLIGQHITSRNATPDNNSITLQFSLLTHSNQYETKYSQGNRILHNITQWVKDPAVKMQQVLVISEEINKLLAPQIFNITPASGPLSGGNLVTIRGSNFAPGVLVFVAGQLIANIQQNQSTLTFTMPAFNGNENKTVDIVVQNRDGQKSTLLYGYTYLDVPPPSAPTATINATGTLITGTAQPGTTITATSNGLQLGTTITDMNGNYSLPLNPAQTNGQLIAVTASLSGLVSLPTTITAPNIQTPTITINPVAGDNTINAAEAAAGIVVTGITTGTEAGNVVSLTVNGITYSGTVVADGSWSIALSPADLAVLPQGTVPFTASVTNAAGNIATASVNVTVETISVPTITINPVAGDNVINAADVAAGVVVTGTTTSIPAGNTVTLTVGGTTYSATVQADGSWSITLPAADLATLPQGIIPFTATVTDAAGNAATTSVNVTVDTTPPTITINPVAGDNTINAAEAAAGIVVTGTTNAGNVVSLTVDGITYPATVQADGSWSVPLSSTVLLALPQGSVPFTATVVNVAGNTSTISVDVTVDTTAPIITIDPVAGDNIINAAEAAAGIVVTGMTGTGNMVSLTVDGITYPATVQADGSWSVPLSSTVLLALPQGSVPFTATVVNAAGNTSTISVDVTVDTTAPIITIDPVTGDNIINAAEAAAGIVVTGTTTADAGNVVSLTVDGITYPATVQTDGSWSVPLSSTVLLALPQGSVLFTATVTDAAGNAATTSVNVTVDTSPPNITIDPVTGDNIINAAEAAAGIVVTGTTDAGNMVSLTVDGITYPATVQADGSWSAPLSSIVLSTLPQGSVPFTATVVNAAGNTTTISVDVTVATLPPNIVINTVADDDVINASEAAVGVSVTGTTTATPGETVILTVGPGNYLATVDASGNWSIFLSSAVLMALPDGTITFTASVTDVAGNVGSTSRDVVIDINP</sequence>
<dbReference type="Gene3D" id="2.60.40.10">
    <property type="entry name" value="Immunoglobulins"/>
    <property type="match status" value="9"/>
</dbReference>